<dbReference type="Proteomes" id="UP000769157">
    <property type="component" value="Unassembled WGS sequence"/>
</dbReference>
<reference evidence="1" key="2">
    <citation type="submission" date="2021-01" db="EMBL/GenBank/DDBJ databases">
        <authorList>
            <person name="Schikora-Tamarit M.A."/>
        </authorList>
    </citation>
    <scope>NUCLEOTIDE SEQUENCE</scope>
    <source>
        <strain evidence="1">CBS6075</strain>
    </source>
</reference>
<dbReference type="AlphaFoldDB" id="A0A9P8PBT2"/>
<proteinExistence type="predicted"/>
<protein>
    <submittedName>
        <fullName evidence="1">Uncharacterized protein</fullName>
    </submittedName>
</protein>
<accession>A0A9P8PBT2</accession>
<dbReference type="OrthoDB" id="6778363at2759"/>
<keyword evidence="2" id="KW-1185">Reference proteome</keyword>
<comment type="caution">
    <text evidence="1">The sequence shown here is derived from an EMBL/GenBank/DDBJ whole genome shotgun (WGS) entry which is preliminary data.</text>
</comment>
<gene>
    <name evidence="1" type="ORF">OGAPHI_002343</name>
</gene>
<evidence type="ECO:0000313" key="2">
    <source>
        <dbReference type="Proteomes" id="UP000769157"/>
    </source>
</evidence>
<dbReference type="EMBL" id="JAEUBE010000158">
    <property type="protein sequence ID" value="KAH3668589.1"/>
    <property type="molecule type" value="Genomic_DNA"/>
</dbReference>
<name>A0A9P8PBT2_9ASCO</name>
<reference evidence="1" key="1">
    <citation type="journal article" date="2021" name="Open Biol.">
        <title>Shared evolutionary footprints suggest mitochondrial oxidative damage underlies multiple complex I losses in fungi.</title>
        <authorList>
            <person name="Schikora-Tamarit M.A."/>
            <person name="Marcet-Houben M."/>
            <person name="Nosek J."/>
            <person name="Gabaldon T."/>
        </authorList>
    </citation>
    <scope>NUCLEOTIDE SEQUENCE</scope>
    <source>
        <strain evidence="1">CBS6075</strain>
    </source>
</reference>
<evidence type="ECO:0000313" key="1">
    <source>
        <dbReference type="EMBL" id="KAH3668589.1"/>
    </source>
</evidence>
<dbReference type="GeneID" id="70234310"/>
<organism evidence="1 2">
    <name type="scientific">Ogataea philodendri</name>
    <dbReference type="NCBI Taxonomy" id="1378263"/>
    <lineage>
        <taxon>Eukaryota</taxon>
        <taxon>Fungi</taxon>
        <taxon>Dikarya</taxon>
        <taxon>Ascomycota</taxon>
        <taxon>Saccharomycotina</taxon>
        <taxon>Pichiomycetes</taxon>
        <taxon>Pichiales</taxon>
        <taxon>Pichiaceae</taxon>
        <taxon>Ogataea</taxon>
    </lineage>
</organism>
<sequence>MSRPSILMLPESSSTNLKKLVTIVDLPAPVRPTTPIFSAEFTLKETSSMTRGRPGAYLMLILETSISPLDGHELTGS</sequence>
<dbReference type="RefSeq" id="XP_046063003.1">
    <property type="nucleotide sequence ID" value="XM_046203203.1"/>
</dbReference>